<evidence type="ECO:0000256" key="2">
    <source>
        <dbReference type="ARBA" id="ARBA00007639"/>
    </source>
</evidence>
<name>A0ABT0CQ59_9HYPH</name>
<evidence type="ECO:0000256" key="1">
    <source>
        <dbReference type="ARBA" id="ARBA00004196"/>
    </source>
</evidence>
<evidence type="ECO:0000256" key="3">
    <source>
        <dbReference type="ARBA" id="ARBA00022729"/>
    </source>
</evidence>
<dbReference type="Proteomes" id="UP001201844">
    <property type="component" value="Unassembled WGS sequence"/>
</dbReference>
<protein>
    <submittedName>
        <fullName evidence="6">ABC transporter substrate-binding protein</fullName>
    </submittedName>
</protein>
<evidence type="ECO:0000256" key="4">
    <source>
        <dbReference type="SAM" id="SignalP"/>
    </source>
</evidence>
<gene>
    <name evidence="6" type="ORF">MKI86_16500</name>
</gene>
<dbReference type="InterPro" id="IPR025997">
    <property type="entry name" value="SBP_2_dom"/>
</dbReference>
<geneLocation type="plasmid" evidence="6">
    <name>unnamed</name>
</geneLocation>
<dbReference type="Pfam" id="PF13407">
    <property type="entry name" value="Peripla_BP_4"/>
    <property type="match status" value="1"/>
</dbReference>
<sequence length="308" mass="32188">MQFRIIPALAFLAMSSMPLQAKDLNGIGVSVGSLGNPYYVALSKGAEDAAKEINPNVRTTTLGFELDLNKQFEQIDNFIAAGVDLIVITPGDPVAIEPAVARAQAAGIKVLAVDTGVANADIIVTTDNVKAGAIACQFIVDQLQGKGDVVIQNGPQNSAVIDRVKGCKEVFSANSGINVLADNQDGKSSREGGMAVMLSDLTRFPNIDGVFACCDPQALGSDLAAKQLGRGGIIITSVDGAPDIVEALKSDTLVQASASQDPYGMAQLAVKLGYDLINGKVPESKLTLVEPKLVTRENVNDYAGWTGR</sequence>
<accession>A0ABT0CQ59</accession>
<dbReference type="RefSeq" id="WP_241602660.1">
    <property type="nucleotide sequence ID" value="NZ_JAKVIN010000007.1"/>
</dbReference>
<keyword evidence="7" id="KW-1185">Reference proteome</keyword>
<evidence type="ECO:0000259" key="5">
    <source>
        <dbReference type="Pfam" id="PF13407"/>
    </source>
</evidence>
<dbReference type="CDD" id="cd06321">
    <property type="entry name" value="PBP1_ABC_sugar_binding-like"/>
    <property type="match status" value="1"/>
</dbReference>
<evidence type="ECO:0000313" key="7">
    <source>
        <dbReference type="Proteomes" id="UP001201844"/>
    </source>
</evidence>
<feature type="signal peptide" evidence="4">
    <location>
        <begin position="1"/>
        <end position="21"/>
    </location>
</feature>
<dbReference type="PANTHER" id="PTHR46847:SF2">
    <property type="entry name" value="ABC TRANSPORTER SUGAR-BINDING PROTEIN"/>
    <property type="match status" value="1"/>
</dbReference>
<feature type="chain" id="PRO_5047489463" evidence="4">
    <location>
        <begin position="22"/>
        <end position="308"/>
    </location>
</feature>
<feature type="domain" description="Periplasmic binding protein" evidence="5">
    <location>
        <begin position="27"/>
        <end position="280"/>
    </location>
</feature>
<comment type="caution">
    <text evidence="6">The sequence shown here is derived from an EMBL/GenBank/DDBJ whole genome shotgun (WGS) entry which is preliminary data.</text>
</comment>
<keyword evidence="3 4" id="KW-0732">Signal</keyword>
<reference evidence="6 7" key="1">
    <citation type="submission" date="2022-02" db="EMBL/GenBank/DDBJ databases">
        <title>Shinella B3.7 sp. nov., isolated from Sediment (Zhairuo Island).</title>
        <authorList>
            <person name="Chen G."/>
        </authorList>
    </citation>
    <scope>NUCLEOTIDE SEQUENCE [LARGE SCALE GENOMIC DNA]</scope>
    <source>
        <strain evidence="6 7">B3.7</strain>
        <plasmid evidence="6">unnamed</plasmid>
    </source>
</reference>
<dbReference type="SUPFAM" id="SSF53822">
    <property type="entry name" value="Periplasmic binding protein-like I"/>
    <property type="match status" value="1"/>
</dbReference>
<keyword evidence="6" id="KW-0614">Plasmid</keyword>
<dbReference type="PANTHER" id="PTHR46847">
    <property type="entry name" value="D-ALLOSE-BINDING PERIPLASMIC PROTEIN-RELATED"/>
    <property type="match status" value="1"/>
</dbReference>
<comment type="similarity">
    <text evidence="2">Belongs to the bacterial solute-binding protein 2 family.</text>
</comment>
<comment type="subcellular location">
    <subcellularLocation>
        <location evidence="1">Cell envelope</location>
    </subcellularLocation>
</comment>
<dbReference type="Gene3D" id="3.40.50.2300">
    <property type="match status" value="2"/>
</dbReference>
<proteinExistence type="inferred from homology"/>
<dbReference type="InterPro" id="IPR028082">
    <property type="entry name" value="Peripla_BP_I"/>
</dbReference>
<dbReference type="EMBL" id="JAKVIN010000007">
    <property type="protein sequence ID" value="MCJ8150751.1"/>
    <property type="molecule type" value="Genomic_DNA"/>
</dbReference>
<organism evidence="6 7">
    <name type="scientific">Shinella sedimenti</name>
    <dbReference type="NCBI Taxonomy" id="2919913"/>
    <lineage>
        <taxon>Bacteria</taxon>
        <taxon>Pseudomonadati</taxon>
        <taxon>Pseudomonadota</taxon>
        <taxon>Alphaproteobacteria</taxon>
        <taxon>Hyphomicrobiales</taxon>
        <taxon>Rhizobiaceae</taxon>
        <taxon>Shinella</taxon>
    </lineage>
</organism>
<evidence type="ECO:0000313" key="6">
    <source>
        <dbReference type="EMBL" id="MCJ8150751.1"/>
    </source>
</evidence>